<name>A0ABW9RL82_9BACT</name>
<gene>
    <name evidence="1" type="ORF">E1163_04035</name>
</gene>
<dbReference type="SUPFAM" id="SSF109854">
    <property type="entry name" value="DinB/YfiT-like putative metalloenzymes"/>
    <property type="match status" value="1"/>
</dbReference>
<dbReference type="InterPro" id="IPR011466">
    <property type="entry name" value="DUF1572"/>
</dbReference>
<organism evidence="1 2">
    <name type="scientific">Fulvivirga kasyanovii</name>
    <dbReference type="NCBI Taxonomy" id="396812"/>
    <lineage>
        <taxon>Bacteria</taxon>
        <taxon>Pseudomonadati</taxon>
        <taxon>Bacteroidota</taxon>
        <taxon>Cytophagia</taxon>
        <taxon>Cytophagales</taxon>
        <taxon>Fulvivirgaceae</taxon>
        <taxon>Fulvivirga</taxon>
    </lineage>
</organism>
<dbReference type="Pfam" id="PF07609">
    <property type="entry name" value="DUF1572"/>
    <property type="match status" value="1"/>
</dbReference>
<comment type="caution">
    <text evidence="1">The sequence shown here is derived from an EMBL/GenBank/DDBJ whole genome shotgun (WGS) entry which is preliminary data.</text>
</comment>
<keyword evidence="2" id="KW-1185">Reference proteome</keyword>
<dbReference type="Gene3D" id="1.20.120.450">
    <property type="entry name" value="dinb family like domain"/>
    <property type="match status" value="1"/>
</dbReference>
<proteinExistence type="predicted"/>
<dbReference type="InterPro" id="IPR034660">
    <property type="entry name" value="DinB/YfiT-like"/>
</dbReference>
<dbReference type="Proteomes" id="UP000798808">
    <property type="component" value="Unassembled WGS sequence"/>
</dbReference>
<accession>A0ABW9RL82</accession>
<evidence type="ECO:0000313" key="2">
    <source>
        <dbReference type="Proteomes" id="UP000798808"/>
    </source>
</evidence>
<sequence length="147" mass="16772">MLESLKKLYARDLDTLAKEIQSFNNEENLWQIRPGISNSAGNLALHICGNLKHFIGTGIGQTGYVRQRELEFSQKHVPIPELIANIKETKDIVITTLNKISPEALSATYPVTLRDEAFSTEYFLMHLHAHLNYHLGQINYLRRLIEG</sequence>
<reference evidence="1 2" key="1">
    <citation type="submission" date="2019-02" db="EMBL/GenBank/DDBJ databases">
        <authorList>
            <person name="Goldberg S.R."/>
            <person name="Haltli B.A."/>
            <person name="Correa H."/>
            <person name="Russell K.G."/>
        </authorList>
    </citation>
    <scope>NUCLEOTIDE SEQUENCE [LARGE SCALE GENOMIC DNA]</scope>
    <source>
        <strain evidence="1 2">JCM 16186</strain>
    </source>
</reference>
<dbReference type="EMBL" id="SMLW01000365">
    <property type="protein sequence ID" value="MTI24109.1"/>
    <property type="molecule type" value="Genomic_DNA"/>
</dbReference>
<evidence type="ECO:0000313" key="1">
    <source>
        <dbReference type="EMBL" id="MTI24109.1"/>
    </source>
</evidence>
<protein>
    <submittedName>
        <fullName evidence="1">DUF1572 domain-containing protein</fullName>
    </submittedName>
</protein>